<dbReference type="AlphaFoldDB" id="A0A0F9HQ84"/>
<evidence type="ECO:0000313" key="1">
    <source>
        <dbReference type="EMBL" id="KKL83850.1"/>
    </source>
</evidence>
<comment type="caution">
    <text evidence="1">The sequence shown here is derived from an EMBL/GenBank/DDBJ whole genome shotgun (WGS) entry which is preliminary data.</text>
</comment>
<sequence>MIPKPNIAKWQIKAPWKEFAQVEQDLIISRLLIEIFSDDFL</sequence>
<protein>
    <submittedName>
        <fullName evidence="1">Uncharacterized protein</fullName>
    </submittedName>
</protein>
<proteinExistence type="predicted"/>
<reference evidence="1" key="1">
    <citation type="journal article" date="2015" name="Nature">
        <title>Complex archaea that bridge the gap between prokaryotes and eukaryotes.</title>
        <authorList>
            <person name="Spang A."/>
            <person name="Saw J.H."/>
            <person name="Jorgensen S.L."/>
            <person name="Zaremba-Niedzwiedzka K."/>
            <person name="Martijn J."/>
            <person name="Lind A.E."/>
            <person name="van Eijk R."/>
            <person name="Schleper C."/>
            <person name="Guy L."/>
            <person name="Ettema T.J."/>
        </authorList>
    </citation>
    <scope>NUCLEOTIDE SEQUENCE</scope>
</reference>
<name>A0A0F9HQ84_9ZZZZ</name>
<feature type="non-terminal residue" evidence="1">
    <location>
        <position position="41"/>
    </location>
</feature>
<gene>
    <name evidence="1" type="ORF">LCGC14_1970630</name>
</gene>
<dbReference type="EMBL" id="LAZR01021865">
    <property type="protein sequence ID" value="KKL83850.1"/>
    <property type="molecule type" value="Genomic_DNA"/>
</dbReference>
<organism evidence="1">
    <name type="scientific">marine sediment metagenome</name>
    <dbReference type="NCBI Taxonomy" id="412755"/>
    <lineage>
        <taxon>unclassified sequences</taxon>
        <taxon>metagenomes</taxon>
        <taxon>ecological metagenomes</taxon>
    </lineage>
</organism>
<accession>A0A0F9HQ84</accession>